<keyword evidence="1" id="KW-0472">Membrane</keyword>
<dbReference type="EMBL" id="LJOD01000001">
    <property type="protein sequence ID" value="KPE52872.1"/>
    <property type="molecule type" value="Genomic_DNA"/>
</dbReference>
<proteinExistence type="predicted"/>
<evidence type="ECO:0000256" key="1">
    <source>
        <dbReference type="SAM" id="Phobius"/>
    </source>
</evidence>
<feature type="transmembrane region" description="Helical" evidence="1">
    <location>
        <begin position="9"/>
        <end position="27"/>
    </location>
</feature>
<sequence>MTKLFEKHLYLLVFTIIALIIIAWFLLIENGSYGITLFLTIPITIGFIIGYLSYFKDFSIRKILTIGGKIAGGLLIISVILIVCGIEGAICIIMALPFIAFAILVGYSVGLILGNLDKSRYTGSVLLFFLIINPASYIFDTYAEPIQDTVTTEMIVNAPSEKVWQLLSTEIKFSKPDFVLFEKGVSYPQSIKLTEHNGRSFYTCTTNNDKINLNIDEFTDNKKVKFSLENQTVPMKEVSPYDEIDAKHLHEYFIVNYGEISLEKLSENKTKITAKTQYSYKIAPKWYWKKWSNYILDKMQGHVLNSIKNQTEHD</sequence>
<evidence type="ECO:0000313" key="3">
    <source>
        <dbReference type="Proteomes" id="UP000037953"/>
    </source>
</evidence>
<reference evidence="2 3" key="1">
    <citation type="journal article" date="2015" name="Genom Data">
        <title>Draft genome sequence of a multidrug-resistant Chryseobacterium indologenes isolate from Malaysia.</title>
        <authorList>
            <person name="Yu C.Y."/>
            <person name="Ang G.Y."/>
            <person name="Cheng H.J."/>
            <person name="Cheong Y.M."/>
            <person name="Yin W.F."/>
            <person name="Chan K.G."/>
        </authorList>
    </citation>
    <scope>NUCLEOTIDE SEQUENCE [LARGE SCALE GENOMIC DNA]</scope>
    <source>
        <strain evidence="2 3">CI_885</strain>
    </source>
</reference>
<feature type="transmembrane region" description="Helical" evidence="1">
    <location>
        <begin position="66"/>
        <end position="86"/>
    </location>
</feature>
<dbReference type="RefSeq" id="WP_062696444.1">
    <property type="nucleotide sequence ID" value="NZ_LJOD01000001.1"/>
</dbReference>
<keyword evidence="1" id="KW-0812">Transmembrane</keyword>
<feature type="transmembrane region" description="Helical" evidence="1">
    <location>
        <begin position="121"/>
        <end position="139"/>
    </location>
</feature>
<dbReference type="AlphaFoldDB" id="A0A0N0IY82"/>
<organism evidence="2 3">
    <name type="scientific">Chryseobacterium indologenes</name>
    <name type="common">Flavobacterium indologenes</name>
    <dbReference type="NCBI Taxonomy" id="253"/>
    <lineage>
        <taxon>Bacteria</taxon>
        <taxon>Pseudomonadati</taxon>
        <taxon>Bacteroidota</taxon>
        <taxon>Flavobacteriia</taxon>
        <taxon>Flavobacteriales</taxon>
        <taxon>Weeksellaceae</taxon>
        <taxon>Chryseobacterium group</taxon>
        <taxon>Chryseobacterium</taxon>
    </lineage>
</organism>
<reference evidence="3" key="2">
    <citation type="submission" date="2015-09" db="EMBL/GenBank/DDBJ databases">
        <title>Draft genome sequence of a multidrug-resistant Chryseobacterium indologenes isolate from Malaysia.</title>
        <authorList>
            <person name="Yu C.Y."/>
            <person name="Ang G.Y."/>
            <person name="Chan K.-G."/>
        </authorList>
    </citation>
    <scope>NUCLEOTIDE SEQUENCE [LARGE SCALE GENOMIC DNA]</scope>
    <source>
        <strain evidence="3">CI_885</strain>
    </source>
</reference>
<feature type="transmembrane region" description="Helical" evidence="1">
    <location>
        <begin position="33"/>
        <end position="54"/>
    </location>
</feature>
<evidence type="ECO:0008006" key="4">
    <source>
        <dbReference type="Google" id="ProtNLM"/>
    </source>
</evidence>
<evidence type="ECO:0000313" key="2">
    <source>
        <dbReference type="EMBL" id="KPE52872.1"/>
    </source>
</evidence>
<dbReference type="Proteomes" id="UP000037953">
    <property type="component" value="Unassembled WGS sequence"/>
</dbReference>
<keyword evidence="1" id="KW-1133">Transmembrane helix</keyword>
<dbReference type="PATRIC" id="fig|253.9.peg.522"/>
<gene>
    <name evidence="2" type="ORF">AOB46_02460</name>
</gene>
<comment type="caution">
    <text evidence="2">The sequence shown here is derived from an EMBL/GenBank/DDBJ whole genome shotgun (WGS) entry which is preliminary data.</text>
</comment>
<protein>
    <recommendedName>
        <fullName evidence="4">SRPBCC family protein</fullName>
    </recommendedName>
</protein>
<name>A0A0N0IY82_CHRID</name>
<feature type="transmembrane region" description="Helical" evidence="1">
    <location>
        <begin position="92"/>
        <end position="114"/>
    </location>
</feature>
<dbReference type="OrthoDB" id="118637at2"/>
<accession>A0A0N0IY82</accession>
<dbReference type="SUPFAM" id="SSF55961">
    <property type="entry name" value="Bet v1-like"/>
    <property type="match status" value="1"/>
</dbReference>